<protein>
    <submittedName>
        <fullName evidence="1">Uncharacterized protein</fullName>
    </submittedName>
</protein>
<organism evidence="1 2">
    <name type="scientific">Didymodactylos carnosus</name>
    <dbReference type="NCBI Taxonomy" id="1234261"/>
    <lineage>
        <taxon>Eukaryota</taxon>
        <taxon>Metazoa</taxon>
        <taxon>Spiralia</taxon>
        <taxon>Gnathifera</taxon>
        <taxon>Rotifera</taxon>
        <taxon>Eurotatoria</taxon>
        <taxon>Bdelloidea</taxon>
        <taxon>Philodinida</taxon>
        <taxon>Philodinidae</taxon>
        <taxon>Didymodactylos</taxon>
    </lineage>
</organism>
<evidence type="ECO:0000313" key="1">
    <source>
        <dbReference type="EMBL" id="CAF4666978.1"/>
    </source>
</evidence>
<dbReference type="EMBL" id="CAJOBC010148426">
    <property type="protein sequence ID" value="CAF4666978.1"/>
    <property type="molecule type" value="Genomic_DNA"/>
</dbReference>
<name>A0A8S2ZYH4_9BILA</name>
<evidence type="ECO:0000313" key="2">
    <source>
        <dbReference type="Proteomes" id="UP000681722"/>
    </source>
</evidence>
<dbReference type="AlphaFoldDB" id="A0A8S2ZYH4"/>
<gene>
    <name evidence="1" type="ORF">SRO942_LOCUS50782</name>
</gene>
<dbReference type="Proteomes" id="UP000681722">
    <property type="component" value="Unassembled WGS sequence"/>
</dbReference>
<proteinExistence type="predicted"/>
<reference evidence="1" key="1">
    <citation type="submission" date="2021-02" db="EMBL/GenBank/DDBJ databases">
        <authorList>
            <person name="Nowell W R."/>
        </authorList>
    </citation>
    <scope>NUCLEOTIDE SEQUENCE</scope>
</reference>
<accession>A0A8S2ZYH4</accession>
<sequence>MSVPGAVTLMLLSPSDVSVGGSVSEVEMADCDGGILVFSSIDVSVPGTVTVVLLSEPDVSVGCSVSEVEMANCDGEIFVSSSVDV</sequence>
<comment type="caution">
    <text evidence="1">The sequence shown here is derived from an EMBL/GenBank/DDBJ whole genome shotgun (WGS) entry which is preliminary data.</text>
</comment>